<organism evidence="3 4">
    <name type="scientific">Aliterella atlantica CENA595</name>
    <dbReference type="NCBI Taxonomy" id="1618023"/>
    <lineage>
        <taxon>Bacteria</taxon>
        <taxon>Bacillati</taxon>
        <taxon>Cyanobacteriota</taxon>
        <taxon>Cyanophyceae</taxon>
        <taxon>Chroococcidiopsidales</taxon>
        <taxon>Aliterellaceae</taxon>
        <taxon>Aliterella</taxon>
    </lineage>
</organism>
<dbReference type="Pfam" id="PF13439">
    <property type="entry name" value="Glyco_transf_4"/>
    <property type="match status" value="1"/>
</dbReference>
<dbReference type="GO" id="GO:0009103">
    <property type="term" value="P:lipopolysaccharide biosynthetic process"/>
    <property type="evidence" value="ECO:0007669"/>
    <property type="project" value="TreeGrafter"/>
</dbReference>
<sequence length="389" mass="43901">MKIAYLTSYDVLDSSQWTKKKVGLYGAGYHLAKTLESQLVPLEYIGPINYNSPSLIHKLKWHFNRQLFKKDYFYFLEPSVLEEYGKRISQKIAKSNSDVVLCPENTLPIAHLNCEQPIVLWTDAPLSASVNLYAWLNNLSDETTKHLYEMEKLALDKCKLIIFLSQWAAQNTIETYGIDPAKIRVIPWGANLDNHRNSDDIQAIVESKASDRCKLLFIGVDWFRKGGDIAFEVAKNLNESGIKTELTVVGCEPAIDGSLPRYVKNLGFINKNTREGAAQINKLFSESHFLILPSRADFSPHVFCEANSFGLPCISTQVGGIPTLIRDNLNGKTFALKSTISDYCSYISAAIDNYSDYKKLAYSSFHEYQTRLNWAVAGETGRQVIKDIL</sequence>
<evidence type="ECO:0000259" key="2">
    <source>
        <dbReference type="Pfam" id="PF13439"/>
    </source>
</evidence>
<dbReference type="Pfam" id="PF13692">
    <property type="entry name" value="Glyco_trans_1_4"/>
    <property type="match status" value="1"/>
</dbReference>
<dbReference type="OrthoDB" id="9790710at2"/>
<comment type="caution">
    <text evidence="3">The sequence shown here is derived from an EMBL/GenBank/DDBJ whole genome shotgun (WGS) entry which is preliminary data.</text>
</comment>
<dbReference type="Proteomes" id="UP000032452">
    <property type="component" value="Unassembled WGS sequence"/>
</dbReference>
<name>A0A0D8ZVW3_9CYAN</name>
<protein>
    <submittedName>
        <fullName evidence="3">Group 1 glycosyl transferase</fullName>
    </submittedName>
</protein>
<dbReference type="SUPFAM" id="SSF53756">
    <property type="entry name" value="UDP-Glycosyltransferase/glycogen phosphorylase"/>
    <property type="match status" value="1"/>
</dbReference>
<feature type="domain" description="Glycosyltransferase subfamily 4-like N-terminal" evidence="2">
    <location>
        <begin position="143"/>
        <end position="193"/>
    </location>
</feature>
<gene>
    <name evidence="3" type="ORF">UH38_04925</name>
</gene>
<dbReference type="CDD" id="cd03801">
    <property type="entry name" value="GT4_PimA-like"/>
    <property type="match status" value="1"/>
</dbReference>
<dbReference type="RefSeq" id="WP_045053504.1">
    <property type="nucleotide sequence ID" value="NZ_CAWMDP010000011.1"/>
</dbReference>
<dbReference type="PANTHER" id="PTHR46401">
    <property type="entry name" value="GLYCOSYLTRANSFERASE WBBK-RELATED"/>
    <property type="match status" value="1"/>
</dbReference>
<dbReference type="GO" id="GO:0016757">
    <property type="term" value="F:glycosyltransferase activity"/>
    <property type="evidence" value="ECO:0007669"/>
    <property type="project" value="TreeGrafter"/>
</dbReference>
<reference evidence="3 4" key="1">
    <citation type="submission" date="2015-02" db="EMBL/GenBank/DDBJ databases">
        <title>Draft genome of a novel marine cyanobacterium (Chroococcales) isolated from South Atlantic Ocean.</title>
        <authorList>
            <person name="Rigonato J."/>
            <person name="Alvarenga D.O."/>
            <person name="Branco L.H."/>
            <person name="Varani A.M."/>
            <person name="Brandini F.P."/>
            <person name="Fiore M.F."/>
        </authorList>
    </citation>
    <scope>NUCLEOTIDE SEQUENCE [LARGE SCALE GENOMIC DNA]</scope>
    <source>
        <strain evidence="3 4">CENA595</strain>
    </source>
</reference>
<dbReference type="PANTHER" id="PTHR46401:SF2">
    <property type="entry name" value="GLYCOSYLTRANSFERASE WBBK-RELATED"/>
    <property type="match status" value="1"/>
</dbReference>
<accession>A0A0D8ZVW3</accession>
<dbReference type="EMBL" id="JYON01000003">
    <property type="protein sequence ID" value="KJH72885.1"/>
    <property type="molecule type" value="Genomic_DNA"/>
</dbReference>
<dbReference type="AlphaFoldDB" id="A0A0D8ZVW3"/>
<dbReference type="PATRIC" id="fig|1618023.3.peg.860"/>
<evidence type="ECO:0000313" key="3">
    <source>
        <dbReference type="EMBL" id="KJH72885.1"/>
    </source>
</evidence>
<evidence type="ECO:0000313" key="4">
    <source>
        <dbReference type="Proteomes" id="UP000032452"/>
    </source>
</evidence>
<keyword evidence="4" id="KW-1185">Reference proteome</keyword>
<dbReference type="InterPro" id="IPR028098">
    <property type="entry name" value="Glyco_trans_4-like_N"/>
</dbReference>
<dbReference type="STRING" id="1618023.UH38_04925"/>
<keyword evidence="1 3" id="KW-0808">Transferase</keyword>
<evidence type="ECO:0000256" key="1">
    <source>
        <dbReference type="ARBA" id="ARBA00022679"/>
    </source>
</evidence>
<dbReference type="Gene3D" id="3.40.50.2000">
    <property type="entry name" value="Glycogen Phosphorylase B"/>
    <property type="match status" value="2"/>
</dbReference>
<proteinExistence type="predicted"/>